<dbReference type="Proteomes" id="UP000095347">
    <property type="component" value="Unassembled WGS sequence"/>
</dbReference>
<sequence>MKYISTRGNAPKLAFDDVLLTGLARDGGLYLPETWPHFSPADLAQMKDLSYVELAVKVMLPFVEEVVSEDELRQIVTDTYGAFESEDVAPLVKLGENEWVLELFHGPTLAFKDYALQFLGRMFDHVLTKRGAKLTIAGATSGDTGSAAIEACRDRDNIEIFILFPNGKVSEVQRRQMSTVLSDNVHNIAMDGNFDDCQAIVKALFADEKFRDDVHLSAVNSINWARIMAQVVYYFWAGLRAGAPETSVAFSVPTGNFGNVFAGYAAQRMGLPISQFIIGSNANDILIRFIETGRMQSKDVFATTSPSMDIQISSNFERFMFELMGRDSSALNDAMQEFKDTGHFSVTDAFMDRLKAIMDGARFDDETTAQVIGDVYKESGYLLDTHSAIGVGAARTRRWDKAVPMIILATAHPAKFPDAVKAAAGVHPELPSHLSDLYEREEKYAQLPGSYDAVKGYIETTLKERGKL</sequence>
<evidence type="ECO:0000256" key="2">
    <source>
        <dbReference type="ARBA" id="ARBA00005517"/>
    </source>
</evidence>
<organism evidence="9 10">
    <name type="scientific">Magnetovibrio blakemorei</name>
    <dbReference type="NCBI Taxonomy" id="28181"/>
    <lineage>
        <taxon>Bacteria</taxon>
        <taxon>Pseudomonadati</taxon>
        <taxon>Pseudomonadota</taxon>
        <taxon>Alphaproteobacteria</taxon>
        <taxon>Rhodospirillales</taxon>
        <taxon>Magnetovibrionaceae</taxon>
        <taxon>Magnetovibrio</taxon>
    </lineage>
</organism>
<reference evidence="10" key="1">
    <citation type="submission" date="2016-07" db="EMBL/GenBank/DDBJ databases">
        <authorList>
            <person name="Florea S."/>
            <person name="Webb J.S."/>
            <person name="Jaromczyk J."/>
            <person name="Schardl C.L."/>
        </authorList>
    </citation>
    <scope>NUCLEOTIDE SEQUENCE [LARGE SCALE GENOMIC DNA]</scope>
    <source>
        <strain evidence="10">MV-1</strain>
    </source>
</reference>
<comment type="similarity">
    <text evidence="2">Belongs to the threonine synthase family.</text>
</comment>
<dbReference type="InterPro" id="IPR051166">
    <property type="entry name" value="Threonine_Synthase"/>
</dbReference>
<evidence type="ECO:0000259" key="8">
    <source>
        <dbReference type="Pfam" id="PF14821"/>
    </source>
</evidence>
<dbReference type="EMBL" id="MCGG01000025">
    <property type="protein sequence ID" value="OEJ67139.1"/>
    <property type="molecule type" value="Genomic_DNA"/>
</dbReference>
<dbReference type="InterPro" id="IPR029144">
    <property type="entry name" value="Thr_synth_N"/>
</dbReference>
<evidence type="ECO:0000256" key="1">
    <source>
        <dbReference type="ARBA" id="ARBA00001933"/>
    </source>
</evidence>
<dbReference type="SUPFAM" id="SSF53686">
    <property type="entry name" value="Tryptophan synthase beta subunit-like PLP-dependent enzymes"/>
    <property type="match status" value="1"/>
</dbReference>
<dbReference type="AlphaFoldDB" id="A0A1E5Q7J2"/>
<accession>A0A1E5Q7J2</accession>
<dbReference type="InterPro" id="IPR036052">
    <property type="entry name" value="TrpB-like_PALP_sf"/>
</dbReference>
<dbReference type="RefSeq" id="WP_069957968.1">
    <property type="nucleotide sequence ID" value="NZ_MCGG01000025.1"/>
</dbReference>
<name>A0A1E5Q7J2_9PROT</name>
<dbReference type="Pfam" id="PF24857">
    <property type="entry name" value="THR4_C"/>
    <property type="match status" value="1"/>
</dbReference>
<keyword evidence="4" id="KW-0456">Lyase</keyword>
<keyword evidence="3 6" id="KW-0663">Pyridoxal phosphate</keyword>
<dbReference type="GO" id="GO:0009088">
    <property type="term" value="P:threonine biosynthetic process"/>
    <property type="evidence" value="ECO:0007669"/>
    <property type="project" value="UniProtKB-UniRule"/>
</dbReference>
<dbReference type="InterPro" id="IPR037158">
    <property type="entry name" value="Thr_synth_N_sf"/>
</dbReference>
<evidence type="ECO:0000256" key="5">
    <source>
        <dbReference type="NCBIfam" id="TIGR00260"/>
    </source>
</evidence>
<dbReference type="InterPro" id="IPR004450">
    <property type="entry name" value="Thr_synthase-like"/>
</dbReference>
<evidence type="ECO:0000256" key="3">
    <source>
        <dbReference type="ARBA" id="ARBA00022898"/>
    </source>
</evidence>
<comment type="cofactor">
    <cofactor evidence="1 6">
        <name>pyridoxal 5'-phosphate</name>
        <dbReference type="ChEBI" id="CHEBI:597326"/>
    </cofactor>
</comment>
<feature type="modified residue" description="N6-(pyridoxal phosphate)lysine" evidence="6">
    <location>
        <position position="112"/>
    </location>
</feature>
<evidence type="ECO:0000313" key="9">
    <source>
        <dbReference type="EMBL" id="OEJ67139.1"/>
    </source>
</evidence>
<evidence type="ECO:0000313" key="10">
    <source>
        <dbReference type="Proteomes" id="UP000095347"/>
    </source>
</evidence>
<dbReference type="CDD" id="cd01560">
    <property type="entry name" value="Thr-synth_2"/>
    <property type="match status" value="1"/>
</dbReference>
<protein>
    <recommendedName>
        <fullName evidence="5">Threonine synthase</fullName>
        <ecNumber evidence="5">4.2.3.1</ecNumber>
    </recommendedName>
</protein>
<dbReference type="GO" id="GO:0004795">
    <property type="term" value="F:threonine synthase activity"/>
    <property type="evidence" value="ECO:0007669"/>
    <property type="project" value="UniProtKB-UniRule"/>
</dbReference>
<dbReference type="Gene3D" id="3.90.1380.10">
    <property type="entry name" value="Threonine synthase, N-terminal domain"/>
    <property type="match status" value="1"/>
</dbReference>
<dbReference type="Pfam" id="PF14821">
    <property type="entry name" value="Thr_synth_N"/>
    <property type="match status" value="1"/>
</dbReference>
<dbReference type="STRING" id="28181.BEN30_10200"/>
<keyword evidence="10" id="KW-1185">Reference proteome</keyword>
<evidence type="ECO:0000256" key="6">
    <source>
        <dbReference type="PIRSR" id="PIRSR604450-51"/>
    </source>
</evidence>
<dbReference type="EC" id="4.2.3.1" evidence="5"/>
<feature type="domain" description="Tryptophan synthase beta chain-like PALP" evidence="7">
    <location>
        <begin position="93"/>
        <end position="327"/>
    </location>
</feature>
<gene>
    <name evidence="9" type="ORF">BEN30_10200</name>
</gene>
<dbReference type="NCBIfam" id="TIGR00260">
    <property type="entry name" value="thrC"/>
    <property type="match status" value="1"/>
</dbReference>
<dbReference type="Pfam" id="PF00291">
    <property type="entry name" value="PALP"/>
    <property type="match status" value="1"/>
</dbReference>
<dbReference type="PANTHER" id="PTHR42690:SF1">
    <property type="entry name" value="THREONINE SYNTHASE-LIKE 2"/>
    <property type="match status" value="1"/>
</dbReference>
<dbReference type="InterPro" id="IPR001926">
    <property type="entry name" value="TrpB-like_PALP"/>
</dbReference>
<dbReference type="OrthoDB" id="9763107at2"/>
<evidence type="ECO:0000259" key="7">
    <source>
        <dbReference type="Pfam" id="PF00291"/>
    </source>
</evidence>
<feature type="domain" description="Threonine synthase N-terminal" evidence="8">
    <location>
        <begin position="2"/>
        <end position="80"/>
    </location>
</feature>
<comment type="caution">
    <text evidence="9">The sequence shown here is derived from an EMBL/GenBank/DDBJ whole genome shotgun (WGS) entry which is preliminary data.</text>
</comment>
<dbReference type="PANTHER" id="PTHR42690">
    <property type="entry name" value="THREONINE SYNTHASE FAMILY MEMBER"/>
    <property type="match status" value="1"/>
</dbReference>
<evidence type="ECO:0000256" key="4">
    <source>
        <dbReference type="ARBA" id="ARBA00023239"/>
    </source>
</evidence>
<dbReference type="Gene3D" id="3.40.50.1100">
    <property type="match status" value="2"/>
</dbReference>
<proteinExistence type="inferred from homology"/>